<keyword evidence="3" id="KW-1185">Reference proteome</keyword>
<keyword evidence="1" id="KW-1133">Transmembrane helix</keyword>
<dbReference type="AlphaFoldDB" id="A0A319DCF8"/>
<dbReference type="Proteomes" id="UP000247810">
    <property type="component" value="Unassembled WGS sequence"/>
</dbReference>
<evidence type="ECO:0000313" key="3">
    <source>
        <dbReference type="Proteomes" id="UP000247810"/>
    </source>
</evidence>
<proteinExistence type="predicted"/>
<protein>
    <submittedName>
        <fullName evidence="2">Uncharacterized protein</fullName>
    </submittedName>
</protein>
<dbReference type="VEuPathDB" id="FungiDB:BO71DRAFT_216429"/>
<accession>A0A319DCF8</accession>
<evidence type="ECO:0000256" key="1">
    <source>
        <dbReference type="SAM" id="Phobius"/>
    </source>
</evidence>
<feature type="transmembrane region" description="Helical" evidence="1">
    <location>
        <begin position="6"/>
        <end position="29"/>
    </location>
</feature>
<organism evidence="2 3">
    <name type="scientific">Aspergillus ellipticus CBS 707.79</name>
    <dbReference type="NCBI Taxonomy" id="1448320"/>
    <lineage>
        <taxon>Eukaryota</taxon>
        <taxon>Fungi</taxon>
        <taxon>Dikarya</taxon>
        <taxon>Ascomycota</taxon>
        <taxon>Pezizomycotina</taxon>
        <taxon>Eurotiomycetes</taxon>
        <taxon>Eurotiomycetidae</taxon>
        <taxon>Eurotiales</taxon>
        <taxon>Aspergillaceae</taxon>
        <taxon>Aspergillus</taxon>
        <taxon>Aspergillus subgen. Circumdati</taxon>
    </lineage>
</organism>
<keyword evidence="1" id="KW-0472">Membrane</keyword>
<dbReference type="EMBL" id="KZ825861">
    <property type="protein sequence ID" value="PYH95049.1"/>
    <property type="molecule type" value="Genomic_DNA"/>
</dbReference>
<keyword evidence="1" id="KW-0812">Transmembrane</keyword>
<name>A0A319DCF8_9EURO</name>
<reference evidence="2 3" key="1">
    <citation type="submission" date="2018-02" db="EMBL/GenBank/DDBJ databases">
        <title>The genomes of Aspergillus section Nigri reveals drivers in fungal speciation.</title>
        <authorList>
            <consortium name="DOE Joint Genome Institute"/>
            <person name="Vesth T.C."/>
            <person name="Nybo J."/>
            <person name="Theobald S."/>
            <person name="Brandl J."/>
            <person name="Frisvad J.C."/>
            <person name="Nielsen K.F."/>
            <person name="Lyhne E.K."/>
            <person name="Kogle M.E."/>
            <person name="Kuo A."/>
            <person name="Riley R."/>
            <person name="Clum A."/>
            <person name="Nolan M."/>
            <person name="Lipzen A."/>
            <person name="Salamov A."/>
            <person name="Henrissat B."/>
            <person name="Wiebenga A."/>
            <person name="De vries R.P."/>
            <person name="Grigoriev I.V."/>
            <person name="Mortensen U.H."/>
            <person name="Andersen M.R."/>
            <person name="Baker S.E."/>
        </authorList>
    </citation>
    <scope>NUCLEOTIDE SEQUENCE [LARGE SCALE GENOMIC DNA]</scope>
    <source>
        <strain evidence="2 3">CBS 707.79</strain>
    </source>
</reference>
<evidence type="ECO:0000313" key="2">
    <source>
        <dbReference type="EMBL" id="PYH95049.1"/>
    </source>
</evidence>
<gene>
    <name evidence="2" type="ORF">BO71DRAFT_216429</name>
</gene>
<sequence>MEDMGWSVGALGCLLVMLYVGAFVVVCTLKGGSRYDWGWCNCYVYYVRCCGARENTSVWTSCRGSIQQEIRHNAIK</sequence>